<dbReference type="AlphaFoldDB" id="A0AAD7CDG9"/>
<gene>
    <name evidence="2" type="ORF">B0H17DRAFT_1272458</name>
</gene>
<reference evidence="2" key="1">
    <citation type="submission" date="2023-03" db="EMBL/GenBank/DDBJ databases">
        <title>Massive genome expansion in bonnet fungi (Mycena s.s.) driven by repeated elements and novel gene families across ecological guilds.</title>
        <authorList>
            <consortium name="Lawrence Berkeley National Laboratory"/>
            <person name="Harder C.B."/>
            <person name="Miyauchi S."/>
            <person name="Viragh M."/>
            <person name="Kuo A."/>
            <person name="Thoen E."/>
            <person name="Andreopoulos B."/>
            <person name="Lu D."/>
            <person name="Skrede I."/>
            <person name="Drula E."/>
            <person name="Henrissat B."/>
            <person name="Morin E."/>
            <person name="Kohler A."/>
            <person name="Barry K."/>
            <person name="LaButti K."/>
            <person name="Morin E."/>
            <person name="Salamov A."/>
            <person name="Lipzen A."/>
            <person name="Mereny Z."/>
            <person name="Hegedus B."/>
            <person name="Baldrian P."/>
            <person name="Stursova M."/>
            <person name="Weitz H."/>
            <person name="Taylor A."/>
            <person name="Grigoriev I.V."/>
            <person name="Nagy L.G."/>
            <person name="Martin F."/>
            <person name="Kauserud H."/>
        </authorList>
    </citation>
    <scope>NUCLEOTIDE SEQUENCE</scope>
    <source>
        <strain evidence="2">CBHHK067</strain>
    </source>
</reference>
<dbReference type="Proteomes" id="UP001221757">
    <property type="component" value="Unassembled WGS sequence"/>
</dbReference>
<accession>A0AAD7CDG9</accession>
<protein>
    <submittedName>
        <fullName evidence="2">Uncharacterized protein</fullName>
    </submittedName>
</protein>
<feature type="region of interest" description="Disordered" evidence="1">
    <location>
        <begin position="29"/>
        <end position="142"/>
    </location>
</feature>
<dbReference type="EMBL" id="JARKIE010000384">
    <property type="protein sequence ID" value="KAJ7646219.1"/>
    <property type="molecule type" value="Genomic_DNA"/>
</dbReference>
<comment type="caution">
    <text evidence="2">The sequence shown here is derived from an EMBL/GenBank/DDBJ whole genome shotgun (WGS) entry which is preliminary data.</text>
</comment>
<feature type="compositionally biased region" description="Basic and acidic residues" evidence="1">
    <location>
        <begin position="212"/>
        <end position="229"/>
    </location>
</feature>
<evidence type="ECO:0000313" key="2">
    <source>
        <dbReference type="EMBL" id="KAJ7646219.1"/>
    </source>
</evidence>
<feature type="region of interest" description="Disordered" evidence="1">
    <location>
        <begin position="200"/>
        <end position="243"/>
    </location>
</feature>
<proteinExistence type="predicted"/>
<evidence type="ECO:0000313" key="3">
    <source>
        <dbReference type="Proteomes" id="UP001221757"/>
    </source>
</evidence>
<organism evidence="2 3">
    <name type="scientific">Mycena rosella</name>
    <name type="common">Pink bonnet</name>
    <name type="synonym">Agaricus rosellus</name>
    <dbReference type="NCBI Taxonomy" id="1033263"/>
    <lineage>
        <taxon>Eukaryota</taxon>
        <taxon>Fungi</taxon>
        <taxon>Dikarya</taxon>
        <taxon>Basidiomycota</taxon>
        <taxon>Agaricomycotina</taxon>
        <taxon>Agaricomycetes</taxon>
        <taxon>Agaricomycetidae</taxon>
        <taxon>Agaricales</taxon>
        <taxon>Marasmiineae</taxon>
        <taxon>Mycenaceae</taxon>
        <taxon>Mycena</taxon>
    </lineage>
</organism>
<name>A0AAD7CDG9_MYCRO</name>
<keyword evidence="3" id="KW-1185">Reference proteome</keyword>
<sequence>MDSPVPTVDHAENKLLASQWAECACPRVTPQADAPSRVGRESAHPGQPHPAGLAKLAPGRAAQPPSHSPPPARARTHTTITLASGEKFTPDPRPAAGSSMLPPPVVPKSSRKKRGAAEIAEEDESGPSEGSRCCRHAKPGVPKTETASLVGVWSSRPVRHLLTCTEFIHRSTRGKYIGSSQMTKKVGVARAGLRADVSVGGSQMAHAQAETMETRADGDECRSRKEEGGGRTQQLATGSASPVPDCMRIRRARTIPRPWLRQRAEGRTVDTFEARTGDSHRPWRRMWVCARQRSERNKVLGYVPLLEPAAIYSSTPDEHQAHSELGRAPGVEECVREVREDVGVELLLRGGDVARDLRGVDARRGGEAAQEGFPGGA</sequence>
<evidence type="ECO:0000256" key="1">
    <source>
        <dbReference type="SAM" id="MobiDB-lite"/>
    </source>
</evidence>